<name>D8K9W9_NITWC</name>
<feature type="transmembrane region" description="Helical" evidence="3">
    <location>
        <begin position="97"/>
        <end position="119"/>
    </location>
</feature>
<evidence type="ECO:0000313" key="4">
    <source>
        <dbReference type="EMBL" id="ADJ29327.1"/>
    </source>
</evidence>
<protein>
    <recommendedName>
        <fullName evidence="6">TPR repeat-containing protein</fullName>
    </recommendedName>
</protein>
<dbReference type="HOGENOM" id="CLU_011615_3_0_6"/>
<evidence type="ECO:0000313" key="5">
    <source>
        <dbReference type="Proteomes" id="UP000000393"/>
    </source>
</evidence>
<keyword evidence="3" id="KW-0812">Transmembrane</keyword>
<feature type="transmembrane region" description="Helical" evidence="3">
    <location>
        <begin position="210"/>
        <end position="227"/>
    </location>
</feature>
<dbReference type="STRING" id="105559.Nwat_2538"/>
<dbReference type="Gene3D" id="1.25.40.10">
    <property type="entry name" value="Tetratricopeptide repeat domain"/>
    <property type="match status" value="1"/>
</dbReference>
<feature type="transmembrane region" description="Helical" evidence="3">
    <location>
        <begin position="239"/>
        <end position="258"/>
    </location>
</feature>
<keyword evidence="3" id="KW-1133">Transmembrane helix</keyword>
<proteinExistence type="predicted"/>
<evidence type="ECO:0000256" key="1">
    <source>
        <dbReference type="ARBA" id="ARBA00022737"/>
    </source>
</evidence>
<keyword evidence="2" id="KW-0802">TPR repeat</keyword>
<feature type="transmembrane region" description="Helical" evidence="3">
    <location>
        <begin position="162"/>
        <end position="178"/>
    </location>
</feature>
<accession>D8K9W9</accession>
<dbReference type="eggNOG" id="COG0457">
    <property type="taxonomic scope" value="Bacteria"/>
</dbReference>
<sequence length="649" mass="73327">MNKNRSSLRTFLPFFLILLLVGIIYFPGLSGGFIFDDISNIVQNSRLQVDTLTLEGVRQAAFSGIASSIGRPLSQLSFWVNYYCNGLDPFYFKLTNLIIHILNGILLFCLTLQILFAYRRSRHNSSLSDQRVYWIAIIAVSVWLLHPLGITSVLFVVQRMNSLASLFVLAGLICYMAGRERLDRADNGFGLMLGGLGFGFLAVLSKENGALLPLFMLVIEATIYRFSLKRREDRIKLNIFFAIIVGLPALAFFVYVAVYPEWLLSGYQTRDFTLYQRLLTEARVLWLYISWIFLPNPIQLSLFHDDIIISHGMFTPYTTVLAVIGLLLIGASAFYLRNRIPLLLFSVAWFLAGHSLESSVIGLELVHEHRNYLPMYGPILAISYLILGPWPQKSIKLRAVTAVSIISLFVAVTALRVDEWRDVDRLRIIMAEHHPESPRATYEAGLVYANVILKSPELEKMYYEKARQYFLLSTSLSNAYINGLFAVILLDQTNGRPVDHNLLKKLELRLASMPLNGTVIEPFRGLVDWTEKRVVSLDEDEIVSLFEAALGNGSASHGTRAALFSTLSRYYLNSLGQLQDAVNFAIAAINENPREPIHHLSLADLAVKFDNYSLAIAELNKVKKLDTKGAFTLQIESMEDQIYKKNNKI</sequence>
<dbReference type="SUPFAM" id="SSF48452">
    <property type="entry name" value="TPR-like"/>
    <property type="match status" value="1"/>
</dbReference>
<keyword evidence="3" id="KW-0472">Membrane</keyword>
<dbReference type="InterPro" id="IPR011990">
    <property type="entry name" value="TPR-like_helical_dom_sf"/>
</dbReference>
<feature type="transmembrane region" description="Helical" evidence="3">
    <location>
        <begin position="397"/>
        <end position="417"/>
    </location>
</feature>
<reference evidence="4 5" key="1">
    <citation type="submission" date="2010-06" db="EMBL/GenBank/DDBJ databases">
        <title>Complete sequence of chromosome of Nitrosococcus watsoni C-113.</title>
        <authorList>
            <consortium name="US DOE Joint Genome Institute"/>
            <person name="Lucas S."/>
            <person name="Copeland A."/>
            <person name="Lapidus A."/>
            <person name="Cheng J.-F."/>
            <person name="Bruce D."/>
            <person name="Goodwin L."/>
            <person name="Pitluck S."/>
            <person name="Malfatti S.A."/>
            <person name="Chain P.S.G."/>
            <person name="Land M."/>
            <person name="Hauser L."/>
            <person name="Kyrpides N."/>
            <person name="Ivanova N."/>
            <person name="Cambell M.A."/>
            <person name="Heidelberg J.F."/>
            <person name="Klotz M.G."/>
            <person name="Woyke T."/>
        </authorList>
    </citation>
    <scope>NUCLEOTIDE SEQUENCE [LARGE SCALE GENOMIC DNA]</scope>
    <source>
        <strain evidence="4 5">C-113</strain>
    </source>
</reference>
<dbReference type="PANTHER" id="PTHR44227:SF3">
    <property type="entry name" value="PROTEIN O-MANNOSYL-TRANSFERASE TMTC4"/>
    <property type="match status" value="1"/>
</dbReference>
<feature type="transmembrane region" description="Helical" evidence="3">
    <location>
        <begin position="314"/>
        <end position="336"/>
    </location>
</feature>
<organism evidence="4 5">
    <name type="scientific">Nitrosococcus watsoni (strain C-113)</name>
    <dbReference type="NCBI Taxonomy" id="105559"/>
    <lineage>
        <taxon>Bacteria</taxon>
        <taxon>Pseudomonadati</taxon>
        <taxon>Pseudomonadota</taxon>
        <taxon>Gammaproteobacteria</taxon>
        <taxon>Chromatiales</taxon>
        <taxon>Chromatiaceae</taxon>
        <taxon>Nitrosococcus</taxon>
    </lineage>
</organism>
<dbReference type="KEGG" id="nwa:Nwat_2538"/>
<feature type="transmembrane region" description="Helical" evidence="3">
    <location>
        <begin position="373"/>
        <end position="391"/>
    </location>
</feature>
<dbReference type="AlphaFoldDB" id="D8K9W9"/>
<feature type="transmembrane region" description="Helical" evidence="3">
    <location>
        <begin position="469"/>
        <end position="490"/>
    </location>
</feature>
<gene>
    <name evidence="4" type="ordered locus">Nwat_2538</name>
</gene>
<dbReference type="OrthoDB" id="8566379at2"/>
<feature type="transmembrane region" description="Helical" evidence="3">
    <location>
        <begin position="131"/>
        <end position="156"/>
    </location>
</feature>
<keyword evidence="1" id="KW-0677">Repeat</keyword>
<dbReference type="InterPro" id="IPR052346">
    <property type="entry name" value="O-mannosyl-transferase_TMTC"/>
</dbReference>
<evidence type="ECO:0000256" key="2">
    <source>
        <dbReference type="ARBA" id="ARBA00022803"/>
    </source>
</evidence>
<keyword evidence="5" id="KW-1185">Reference proteome</keyword>
<feature type="transmembrane region" description="Helical" evidence="3">
    <location>
        <begin position="185"/>
        <end position="204"/>
    </location>
</feature>
<evidence type="ECO:0008006" key="6">
    <source>
        <dbReference type="Google" id="ProtNLM"/>
    </source>
</evidence>
<dbReference type="EMBL" id="CP002086">
    <property type="protein sequence ID" value="ADJ29327.1"/>
    <property type="molecule type" value="Genomic_DNA"/>
</dbReference>
<feature type="transmembrane region" description="Helical" evidence="3">
    <location>
        <begin position="342"/>
        <end position="366"/>
    </location>
</feature>
<dbReference type="PANTHER" id="PTHR44227">
    <property type="match status" value="1"/>
</dbReference>
<dbReference type="RefSeq" id="WP_013221396.1">
    <property type="nucleotide sequence ID" value="NC_014315.1"/>
</dbReference>
<evidence type="ECO:0000256" key="3">
    <source>
        <dbReference type="SAM" id="Phobius"/>
    </source>
</evidence>
<dbReference type="Proteomes" id="UP000000393">
    <property type="component" value="Chromosome"/>
</dbReference>
<feature type="transmembrane region" description="Helical" evidence="3">
    <location>
        <begin position="12"/>
        <end position="35"/>
    </location>
</feature>